<organism evidence="1 2">
    <name type="scientific">Eumeta variegata</name>
    <name type="common">Bagworm moth</name>
    <name type="synonym">Eumeta japonica</name>
    <dbReference type="NCBI Taxonomy" id="151549"/>
    <lineage>
        <taxon>Eukaryota</taxon>
        <taxon>Metazoa</taxon>
        <taxon>Ecdysozoa</taxon>
        <taxon>Arthropoda</taxon>
        <taxon>Hexapoda</taxon>
        <taxon>Insecta</taxon>
        <taxon>Pterygota</taxon>
        <taxon>Neoptera</taxon>
        <taxon>Endopterygota</taxon>
        <taxon>Lepidoptera</taxon>
        <taxon>Glossata</taxon>
        <taxon>Ditrysia</taxon>
        <taxon>Tineoidea</taxon>
        <taxon>Psychidae</taxon>
        <taxon>Oiketicinae</taxon>
        <taxon>Eumeta</taxon>
    </lineage>
</organism>
<sequence>MTVKGRLQRSPVVRIGGDSIRAVSAAKVLGVVVDERLSFAKHAQYIGEKAAKSFGKASWVSAASWGMRYPSLLTVYRALTLLTKTYRTTSTVALPVLAGVLPADYEVILAGRTDIERDHLTRTEIGALRRRVKEEMIDAWQKRWDELLTGHGCFRRRLHEMGLNESSVCMCGQTDEDIHHVLCAYPLYDDIRVEMLGGLEVLREGPVYYADLSRANFCRFREFARAWHRLRGGLK</sequence>
<dbReference type="OrthoDB" id="7862785at2759"/>
<evidence type="ECO:0000313" key="2">
    <source>
        <dbReference type="Proteomes" id="UP000299102"/>
    </source>
</evidence>
<reference evidence="1 2" key="1">
    <citation type="journal article" date="2019" name="Commun. Biol.">
        <title>The bagworm genome reveals a unique fibroin gene that provides high tensile strength.</title>
        <authorList>
            <person name="Kono N."/>
            <person name="Nakamura H."/>
            <person name="Ohtoshi R."/>
            <person name="Tomita M."/>
            <person name="Numata K."/>
            <person name="Arakawa K."/>
        </authorList>
    </citation>
    <scope>NUCLEOTIDE SEQUENCE [LARGE SCALE GENOMIC DNA]</scope>
</reference>
<name>A0A4C1S8F8_EUMVA</name>
<gene>
    <name evidence="1" type="ORF">EVAR_108_1</name>
</gene>
<dbReference type="Proteomes" id="UP000299102">
    <property type="component" value="Unassembled WGS sequence"/>
</dbReference>
<proteinExistence type="predicted"/>
<accession>A0A4C1S8F8</accession>
<dbReference type="AlphaFoldDB" id="A0A4C1S8F8"/>
<evidence type="ECO:0000313" key="1">
    <source>
        <dbReference type="EMBL" id="GBO98511.1"/>
    </source>
</evidence>
<protein>
    <submittedName>
        <fullName evidence="1">115 kDa protein in type-1 retrotransposable element R1DM</fullName>
    </submittedName>
</protein>
<comment type="caution">
    <text evidence="1">The sequence shown here is derived from an EMBL/GenBank/DDBJ whole genome shotgun (WGS) entry which is preliminary data.</text>
</comment>
<keyword evidence="2" id="KW-1185">Reference proteome</keyword>
<dbReference type="EMBL" id="BGZK01000001">
    <property type="protein sequence ID" value="GBO98511.1"/>
    <property type="molecule type" value="Genomic_DNA"/>
</dbReference>